<evidence type="ECO:0000256" key="2">
    <source>
        <dbReference type="ARBA" id="ARBA00022801"/>
    </source>
</evidence>
<dbReference type="InterPro" id="IPR002018">
    <property type="entry name" value="CarbesteraseB"/>
</dbReference>
<feature type="signal peptide" evidence="3">
    <location>
        <begin position="1"/>
        <end position="21"/>
    </location>
</feature>
<accession>A0A9P5DUP1</accession>
<dbReference type="OrthoDB" id="408631at2759"/>
<dbReference type="SUPFAM" id="SSF53474">
    <property type="entry name" value="alpha/beta-Hydrolases"/>
    <property type="match status" value="1"/>
</dbReference>
<organism evidence="5 6">
    <name type="scientific">Fusarium beomiforme</name>
    <dbReference type="NCBI Taxonomy" id="44412"/>
    <lineage>
        <taxon>Eukaryota</taxon>
        <taxon>Fungi</taxon>
        <taxon>Dikarya</taxon>
        <taxon>Ascomycota</taxon>
        <taxon>Pezizomycotina</taxon>
        <taxon>Sordariomycetes</taxon>
        <taxon>Hypocreomycetidae</taxon>
        <taxon>Hypocreales</taxon>
        <taxon>Nectriaceae</taxon>
        <taxon>Fusarium</taxon>
        <taxon>Fusarium burgessii species complex</taxon>
    </lineage>
</organism>
<sequence>MMMETLYRVFLVAALLPFSLAVNPTVDLGYSKYKGNVLDNGVSEWLAVRYAAAPIKDLRWKLPQDPVRMRTVQDATKRGTVCIGTDADPKIIGDTQSEDCLFLNIWAPTKASTNSKLPVYVYIQGGGFNGNSNANANGTGLVVAGDLDMIVVSINYRVGVYGFLNDGDQVTPNIGLHDQRKAFQWVQKYISKFGGNPDHVVIGGESAGAASVSLHLSAYGGKDEGLFHGAIAQSISFGSLLTEKESVYQFNTLAVRLDCVGAQKDILPCLRSKTPQEIQKINKNLPNLGSTMPPQFMWTPSIDGKLVPDVTYRVYEEGKFVKVPLLTGDDTNGGTNFAPVNTSSLAESNEFMKANFPFLTLERLGEINELYPNKNKSCPSPGCWWRQVSDTYGDMRYTCSGLYISNSLAIHGVPKSYNYWYDVEDPAQMAAGYGVPHVVENNAVFWPTQTAPASYYKGQENAPVIPVIQAYWTSFIRTLDPNTYRHKSAAKWEQWTEKGRQRLKFETGGKTKTEKPSKDLERKCDYWASIGPDIRQHSSIMPSTKIISTDRAGAQNQTNMASIRRLPNELIEMVIADIPLSGFIALRQSCKSLNEATIITFGKRYFQTRNIMLERKSIQSLAEISKHPIFASSIRKVGFALCRIQGEWDEFEKQCKALQARERAPWEFSDTDDESELTFQQIQDIPPKLPATSFLVDLDQAFARLPNCKTISLTHNQLPWGLTKLAADEIWRLQTRFPKGSRRHSWFILYLVGCMFTLSTKFPIENMEIFADKICENGPGLFMSGSCIESGNVCLAEPLAFSHLKSLDLTLPGITDYSDDEIYSFGQLVSRLPKLSSLKLRFDQPARYYDSYRTFDQDLLDLFYPHLRIPLLGQLTLCGFRPNLKTLTGVLQRHKETLHEVSFVPKFEAYEPEIWLPWIELMETAHRIPDLHLHLQPNEGSRERQTNYWRSKPHIQAIYKKLIYTTHVESMEDKEKMLGLLRDLIPHKDAMHS</sequence>
<dbReference type="Proteomes" id="UP000730481">
    <property type="component" value="Unassembled WGS sequence"/>
</dbReference>
<dbReference type="EMBL" id="PVQB02000367">
    <property type="protein sequence ID" value="KAF4338097.1"/>
    <property type="molecule type" value="Genomic_DNA"/>
</dbReference>
<gene>
    <name evidence="5" type="ORF">FBEOM_7996</name>
</gene>
<dbReference type="Gene3D" id="3.40.50.1820">
    <property type="entry name" value="alpha/beta hydrolase"/>
    <property type="match status" value="1"/>
</dbReference>
<reference evidence="5" key="2">
    <citation type="submission" date="2020-02" db="EMBL/GenBank/DDBJ databases">
        <title>Identification and distribution of gene clusters putatively required for synthesis of sphingolipid metabolism inhibitors in phylogenetically diverse species of the filamentous fungus Fusarium.</title>
        <authorList>
            <person name="Kim H.-S."/>
            <person name="Busman M."/>
            <person name="Brown D.W."/>
            <person name="Divon H."/>
            <person name="Uhlig S."/>
            <person name="Proctor R.H."/>
        </authorList>
    </citation>
    <scope>NUCLEOTIDE SEQUENCE</scope>
    <source>
        <strain evidence="5">NRRL 25174</strain>
    </source>
</reference>
<reference evidence="5" key="1">
    <citation type="journal article" date="2017" name="Mycologia">
        <title>Fusarium algeriense, sp. nov., a novel toxigenic crown rot pathogen of durum wheat from Algeria is nested in the Fusarium burgessii species complex.</title>
        <authorList>
            <person name="Laraba I."/>
            <person name="Keddad A."/>
            <person name="Boureghda H."/>
            <person name="Abdallah N."/>
            <person name="Vaughan M.M."/>
            <person name="Proctor R.H."/>
            <person name="Busman M."/>
            <person name="O'Donnell K."/>
        </authorList>
    </citation>
    <scope>NUCLEOTIDE SEQUENCE</scope>
    <source>
        <strain evidence="5">NRRL 25174</strain>
    </source>
</reference>
<proteinExistence type="inferred from homology"/>
<dbReference type="PANTHER" id="PTHR11559">
    <property type="entry name" value="CARBOXYLESTERASE"/>
    <property type="match status" value="1"/>
</dbReference>
<dbReference type="PROSITE" id="PS00122">
    <property type="entry name" value="CARBOXYLESTERASE_B_1"/>
    <property type="match status" value="1"/>
</dbReference>
<dbReference type="InterPro" id="IPR019826">
    <property type="entry name" value="Carboxylesterase_B_AS"/>
</dbReference>
<keyword evidence="6" id="KW-1185">Reference proteome</keyword>
<protein>
    <submittedName>
        <fullName evidence="5">Cholinesterase</fullName>
    </submittedName>
</protein>
<dbReference type="InterPro" id="IPR050309">
    <property type="entry name" value="Type-B_Carboxylest/Lipase"/>
</dbReference>
<evidence type="ECO:0000259" key="4">
    <source>
        <dbReference type="PROSITE" id="PS50181"/>
    </source>
</evidence>
<dbReference type="AlphaFoldDB" id="A0A9P5DUP1"/>
<evidence type="ECO:0000256" key="3">
    <source>
        <dbReference type="SAM" id="SignalP"/>
    </source>
</evidence>
<comment type="similarity">
    <text evidence="1">Belongs to the type-B carboxylesterase/lipase family.</text>
</comment>
<comment type="caution">
    <text evidence="5">The sequence shown here is derived from an EMBL/GenBank/DDBJ whole genome shotgun (WGS) entry which is preliminary data.</text>
</comment>
<name>A0A9P5DUP1_9HYPO</name>
<feature type="chain" id="PRO_5040270570" evidence="3">
    <location>
        <begin position="22"/>
        <end position="993"/>
    </location>
</feature>
<dbReference type="InterPro" id="IPR001810">
    <property type="entry name" value="F-box_dom"/>
</dbReference>
<dbReference type="InterPro" id="IPR019819">
    <property type="entry name" value="Carboxylesterase_B_CS"/>
</dbReference>
<keyword evidence="2" id="KW-0378">Hydrolase</keyword>
<dbReference type="PROSITE" id="PS00941">
    <property type="entry name" value="CARBOXYLESTERASE_B_2"/>
    <property type="match status" value="1"/>
</dbReference>
<dbReference type="GO" id="GO:0016787">
    <property type="term" value="F:hydrolase activity"/>
    <property type="evidence" value="ECO:0007669"/>
    <property type="project" value="UniProtKB-KW"/>
</dbReference>
<dbReference type="Pfam" id="PF00135">
    <property type="entry name" value="COesterase"/>
    <property type="match status" value="1"/>
</dbReference>
<keyword evidence="3" id="KW-0732">Signal</keyword>
<evidence type="ECO:0000256" key="1">
    <source>
        <dbReference type="ARBA" id="ARBA00005964"/>
    </source>
</evidence>
<dbReference type="InterPro" id="IPR029058">
    <property type="entry name" value="AB_hydrolase_fold"/>
</dbReference>
<evidence type="ECO:0000313" key="6">
    <source>
        <dbReference type="Proteomes" id="UP000730481"/>
    </source>
</evidence>
<evidence type="ECO:0000313" key="5">
    <source>
        <dbReference type="EMBL" id="KAF4338097.1"/>
    </source>
</evidence>
<dbReference type="PROSITE" id="PS50181">
    <property type="entry name" value="FBOX"/>
    <property type="match status" value="1"/>
</dbReference>
<feature type="domain" description="F-box" evidence="4">
    <location>
        <begin position="560"/>
        <end position="609"/>
    </location>
</feature>